<accession>W4QZ70</accession>
<keyword evidence="3" id="KW-1185">Reference proteome</keyword>
<dbReference type="PROSITE" id="PS50943">
    <property type="entry name" value="HTH_CROC1"/>
    <property type="match status" value="1"/>
</dbReference>
<proteinExistence type="predicted"/>
<comment type="caution">
    <text evidence="2">The sequence shown here is derived from an EMBL/GenBank/DDBJ whole genome shotgun (WGS) entry which is preliminary data.</text>
</comment>
<dbReference type="Pfam" id="PF12844">
    <property type="entry name" value="HTH_19"/>
    <property type="match status" value="1"/>
</dbReference>
<organism evidence="2 3">
    <name type="scientific">Halalkalibacter akibai (strain ATCC 43226 / DSM 21942 / CIP 109018 / JCM 9157 / 1139)</name>
    <name type="common">Bacillus akibai</name>
    <dbReference type="NCBI Taxonomy" id="1236973"/>
    <lineage>
        <taxon>Bacteria</taxon>
        <taxon>Bacillati</taxon>
        <taxon>Bacillota</taxon>
        <taxon>Bacilli</taxon>
        <taxon>Bacillales</taxon>
        <taxon>Bacillaceae</taxon>
        <taxon>Halalkalibacter</taxon>
    </lineage>
</organism>
<sequence length="293" mass="34033">MDYLIGDRIKDLREHLNISQKALSKDICTQGQISKIESNTTIPTAPLLNQIANRLGVDINYFFDDLSRNGIHYVQEAKLNIDKLIRNQNYHEVMYAVRLEKKNPLFRKPHLQQYLLWREGICIFHLYHDSVKAISLLDYALSLGDSSKKNPSETELDILGSKAVILSKINQFEEADHIYKSIYTKIEALPKFTNQRLLIRVLFNASRNAYDRKNYKDSLSYANKAIQICIEEEQLYLLGHLLFQKSCSLFQEDASNKDYCLELLSDALWVNKLHPNRAFATSLEEEIHYIKTS</sequence>
<dbReference type="InterPro" id="IPR001387">
    <property type="entry name" value="Cro/C1-type_HTH"/>
</dbReference>
<dbReference type="SUPFAM" id="SSF48452">
    <property type="entry name" value="TPR-like"/>
    <property type="match status" value="1"/>
</dbReference>
<dbReference type="STRING" id="1236973.JCM9157_3808"/>
<dbReference type="OrthoDB" id="1150409at2"/>
<dbReference type="GO" id="GO:0003677">
    <property type="term" value="F:DNA binding"/>
    <property type="evidence" value="ECO:0007669"/>
    <property type="project" value="InterPro"/>
</dbReference>
<dbReference type="InterPro" id="IPR011990">
    <property type="entry name" value="TPR-like_helical_dom_sf"/>
</dbReference>
<dbReference type="CDD" id="cd00093">
    <property type="entry name" value="HTH_XRE"/>
    <property type="match status" value="1"/>
</dbReference>
<dbReference type="EMBL" id="BAUV01000038">
    <property type="protein sequence ID" value="GAE36609.1"/>
    <property type="molecule type" value="Genomic_DNA"/>
</dbReference>
<dbReference type="SMART" id="SM00530">
    <property type="entry name" value="HTH_XRE"/>
    <property type="match status" value="1"/>
</dbReference>
<evidence type="ECO:0000259" key="1">
    <source>
        <dbReference type="PROSITE" id="PS50943"/>
    </source>
</evidence>
<dbReference type="eggNOG" id="COG1396">
    <property type="taxonomic scope" value="Bacteria"/>
</dbReference>
<evidence type="ECO:0000313" key="3">
    <source>
        <dbReference type="Proteomes" id="UP000018896"/>
    </source>
</evidence>
<dbReference type="SUPFAM" id="SSF47413">
    <property type="entry name" value="lambda repressor-like DNA-binding domains"/>
    <property type="match status" value="1"/>
</dbReference>
<feature type="domain" description="HTH cro/C1-type" evidence="1">
    <location>
        <begin position="9"/>
        <end position="62"/>
    </location>
</feature>
<reference evidence="2 3" key="1">
    <citation type="journal article" date="2014" name="Genome Announc.">
        <title>Draft Genome Sequences of Three Alkaliphilic Bacillus Strains, Bacillus wakoensis JCM 9140T, Bacillus akibai JCM 9157T, and Bacillus hemicellulosilyticus JCM 9152T.</title>
        <authorList>
            <person name="Yuki M."/>
            <person name="Oshima K."/>
            <person name="Suda W."/>
            <person name="Oshida Y."/>
            <person name="Kitamura K."/>
            <person name="Iida T."/>
            <person name="Hattori M."/>
            <person name="Ohkuma M."/>
        </authorList>
    </citation>
    <scope>NUCLEOTIDE SEQUENCE [LARGE SCALE GENOMIC DNA]</scope>
    <source>
        <strain evidence="2 3">JCM 9157</strain>
    </source>
</reference>
<gene>
    <name evidence="2" type="ORF">JCM9157_3808</name>
</gene>
<dbReference type="AlphaFoldDB" id="W4QZ70"/>
<dbReference type="InterPro" id="IPR010982">
    <property type="entry name" value="Lambda_DNA-bd_dom_sf"/>
</dbReference>
<dbReference type="Gene3D" id="1.25.40.10">
    <property type="entry name" value="Tetratricopeptide repeat domain"/>
    <property type="match status" value="1"/>
</dbReference>
<dbReference type="Proteomes" id="UP000018896">
    <property type="component" value="Unassembled WGS sequence"/>
</dbReference>
<dbReference type="InterPro" id="IPR053163">
    <property type="entry name" value="HTH-type_regulator_Rgg"/>
</dbReference>
<dbReference type="PANTHER" id="PTHR37038">
    <property type="entry name" value="TRANSCRIPTIONAL REGULATOR-RELATED"/>
    <property type="match status" value="1"/>
</dbReference>
<name>W4QZ70_HALA3</name>
<dbReference type="Pfam" id="PF18768">
    <property type="entry name" value="RNPP_C"/>
    <property type="match status" value="1"/>
</dbReference>
<dbReference type="RefSeq" id="WP_052013219.1">
    <property type="nucleotide sequence ID" value="NZ_BAUV01000038.1"/>
</dbReference>
<evidence type="ECO:0000313" key="2">
    <source>
        <dbReference type="EMBL" id="GAE36609.1"/>
    </source>
</evidence>
<dbReference type="InterPro" id="IPR041315">
    <property type="entry name" value="PlcR_TPR"/>
</dbReference>
<protein>
    <recommendedName>
        <fullName evidence="1">HTH cro/C1-type domain-containing protein</fullName>
    </recommendedName>
</protein>
<dbReference type="PANTHER" id="PTHR37038:SF14">
    <property type="entry name" value="TRANSCRIPTIONAL ACTIVATOR"/>
    <property type="match status" value="1"/>
</dbReference>